<gene>
    <name evidence="1" type="ORF">LSG31_04650</name>
</gene>
<dbReference type="EMBL" id="CP089291">
    <property type="protein sequence ID" value="UOF91547.1"/>
    <property type="molecule type" value="Genomic_DNA"/>
</dbReference>
<dbReference type="RefSeq" id="WP_347438239.1">
    <property type="nucleotide sequence ID" value="NZ_CP089291.1"/>
</dbReference>
<protein>
    <submittedName>
        <fullName evidence="1">Uncharacterized protein</fullName>
    </submittedName>
</protein>
<sequence length="65" mass="7641">MNKHKKWNTIIDNYFDDITVDQFIEDSRKAGIILKQQPGVKKGKILRITTGNKKFRQSNNKVNHK</sequence>
<organism evidence="1 2">
    <name type="scientific">Fodinisporobacter ferrooxydans</name>
    <dbReference type="NCBI Taxonomy" id="2901836"/>
    <lineage>
        <taxon>Bacteria</taxon>
        <taxon>Bacillati</taxon>
        <taxon>Bacillota</taxon>
        <taxon>Bacilli</taxon>
        <taxon>Bacillales</taxon>
        <taxon>Alicyclobacillaceae</taxon>
        <taxon>Fodinisporobacter</taxon>
    </lineage>
</organism>
<reference evidence="1" key="1">
    <citation type="submission" date="2021-12" db="EMBL/GenBank/DDBJ databases">
        <title>Alicyclobacillaceae gen. nov., sp. nov., isolated from chalcocite enrichment system.</title>
        <authorList>
            <person name="Jiang Z."/>
        </authorList>
    </citation>
    <scope>NUCLEOTIDE SEQUENCE</scope>
    <source>
        <strain evidence="1">MYW30-H2</strain>
    </source>
</reference>
<accession>A0ABY4CM20</accession>
<keyword evidence="2" id="KW-1185">Reference proteome</keyword>
<evidence type="ECO:0000313" key="1">
    <source>
        <dbReference type="EMBL" id="UOF91547.1"/>
    </source>
</evidence>
<name>A0ABY4CM20_9BACL</name>
<proteinExistence type="predicted"/>
<evidence type="ECO:0000313" key="2">
    <source>
        <dbReference type="Proteomes" id="UP000830167"/>
    </source>
</evidence>
<dbReference type="Proteomes" id="UP000830167">
    <property type="component" value="Chromosome"/>
</dbReference>